<reference evidence="1" key="1">
    <citation type="submission" date="2021-06" db="EMBL/GenBank/DDBJ databases">
        <authorList>
            <person name="Kallberg Y."/>
            <person name="Tangrot J."/>
            <person name="Rosling A."/>
        </authorList>
    </citation>
    <scope>NUCLEOTIDE SEQUENCE</scope>
    <source>
        <strain evidence="1">28 12/20/2015</strain>
    </source>
</reference>
<organism evidence="1 2">
    <name type="scientific">Cetraspora pellucida</name>
    <dbReference type="NCBI Taxonomy" id="1433469"/>
    <lineage>
        <taxon>Eukaryota</taxon>
        <taxon>Fungi</taxon>
        <taxon>Fungi incertae sedis</taxon>
        <taxon>Mucoromycota</taxon>
        <taxon>Glomeromycotina</taxon>
        <taxon>Glomeromycetes</taxon>
        <taxon>Diversisporales</taxon>
        <taxon>Gigasporaceae</taxon>
        <taxon>Cetraspora</taxon>
    </lineage>
</organism>
<feature type="non-terminal residue" evidence="1">
    <location>
        <position position="1"/>
    </location>
</feature>
<protein>
    <submittedName>
        <fullName evidence="1">12900_t:CDS:1</fullName>
    </submittedName>
</protein>
<keyword evidence="2" id="KW-1185">Reference proteome</keyword>
<dbReference type="EMBL" id="CAJVPW010051144">
    <property type="protein sequence ID" value="CAG8765949.1"/>
    <property type="molecule type" value="Genomic_DNA"/>
</dbReference>
<evidence type="ECO:0000313" key="1">
    <source>
        <dbReference type="EMBL" id="CAG8765949.1"/>
    </source>
</evidence>
<proteinExistence type="predicted"/>
<accession>A0ACA9QVG9</accession>
<sequence>PVPAMPRHNNGHGQPSVSNSGIEEERWDDIVQRVETVERDKDSKELL</sequence>
<evidence type="ECO:0000313" key="2">
    <source>
        <dbReference type="Proteomes" id="UP000789366"/>
    </source>
</evidence>
<name>A0ACA9QVG9_9GLOM</name>
<feature type="non-terminal residue" evidence="1">
    <location>
        <position position="47"/>
    </location>
</feature>
<comment type="caution">
    <text evidence="1">The sequence shown here is derived from an EMBL/GenBank/DDBJ whole genome shotgun (WGS) entry which is preliminary data.</text>
</comment>
<dbReference type="Proteomes" id="UP000789366">
    <property type="component" value="Unassembled WGS sequence"/>
</dbReference>
<gene>
    <name evidence="1" type="ORF">SPELUC_LOCUS15448</name>
</gene>